<dbReference type="Proteomes" id="UP001209412">
    <property type="component" value="Unassembled WGS sequence"/>
</dbReference>
<evidence type="ECO:0000313" key="2">
    <source>
        <dbReference type="EMBL" id="MDQ6411908.1"/>
    </source>
</evidence>
<evidence type="ECO:0000313" key="4">
    <source>
        <dbReference type="Proteomes" id="UP001242288"/>
    </source>
</evidence>
<gene>
    <name evidence="2" type="ORF">NIE36_32710</name>
    <name evidence="1" type="ORF">OSB80_32775</name>
</gene>
<dbReference type="EMBL" id="JAMXWF010000037">
    <property type="protein sequence ID" value="MDQ6411908.1"/>
    <property type="molecule type" value="Genomic_DNA"/>
</dbReference>
<sequence length="72" mass="7887">MFNEFHGEKDASAILTAGIALAGPHKSPLNDGVPFVVVPEGFKVEHLFERDDNLFDFFVHVRLACDFGGILA</sequence>
<organism evidence="2 4">
    <name type="scientific">Paraburkholderia madseniana</name>
    <dbReference type="NCBI Taxonomy" id="2599607"/>
    <lineage>
        <taxon>Bacteria</taxon>
        <taxon>Pseudomonadati</taxon>
        <taxon>Pseudomonadota</taxon>
        <taxon>Betaproteobacteria</taxon>
        <taxon>Burkholderiales</taxon>
        <taxon>Burkholderiaceae</taxon>
        <taxon>Paraburkholderia</taxon>
    </lineage>
</organism>
<dbReference type="RefSeq" id="WP_266260863.1">
    <property type="nucleotide sequence ID" value="NZ_JAMXWF010000037.1"/>
</dbReference>
<evidence type="ECO:0000313" key="1">
    <source>
        <dbReference type="EMBL" id="MCX4150091.1"/>
    </source>
</evidence>
<evidence type="ECO:0000313" key="3">
    <source>
        <dbReference type="Proteomes" id="UP001209412"/>
    </source>
</evidence>
<name>A0AAP5ERB1_9BURK</name>
<keyword evidence="3" id="KW-1185">Reference proteome</keyword>
<dbReference type="Proteomes" id="UP001242288">
    <property type="component" value="Unassembled WGS sequence"/>
</dbReference>
<protein>
    <submittedName>
        <fullName evidence="2">YfdQ family protein</fullName>
    </submittedName>
</protein>
<proteinExistence type="predicted"/>
<comment type="caution">
    <text evidence="2">The sequence shown here is derived from an EMBL/GenBank/DDBJ whole genome shotgun (WGS) entry which is preliminary data.</text>
</comment>
<reference evidence="2" key="1">
    <citation type="submission" date="2022-06" db="EMBL/GenBank/DDBJ databases">
        <title>PHB producers.</title>
        <authorList>
            <person name="Besaury L."/>
        </authorList>
    </citation>
    <scope>NUCLEOTIDE SEQUENCE</scope>
    <source>
        <strain evidence="2 3">SEWS6</strain>
    </source>
</reference>
<dbReference type="AlphaFoldDB" id="A0AAP5ERB1"/>
<dbReference type="EMBL" id="JAPKHW010000037">
    <property type="protein sequence ID" value="MCX4150091.1"/>
    <property type="molecule type" value="Genomic_DNA"/>
</dbReference>
<accession>A0AAP5ERB1</accession>